<reference evidence="2" key="1">
    <citation type="journal article" date="2019" name="Int. J. Syst. Evol. Microbiol.">
        <title>The Global Catalogue of Microorganisms (GCM) 10K type strain sequencing project: providing services to taxonomists for standard genome sequencing and annotation.</title>
        <authorList>
            <consortium name="The Broad Institute Genomics Platform"/>
            <consortium name="The Broad Institute Genome Sequencing Center for Infectious Disease"/>
            <person name="Wu L."/>
            <person name="Ma J."/>
        </authorList>
    </citation>
    <scope>NUCLEOTIDE SEQUENCE [LARGE SCALE GENOMIC DNA]</scope>
    <source>
        <strain evidence="2">IBRC-M 10908</strain>
    </source>
</reference>
<evidence type="ECO:0000313" key="2">
    <source>
        <dbReference type="Proteomes" id="UP001595823"/>
    </source>
</evidence>
<evidence type="ECO:0008006" key="3">
    <source>
        <dbReference type="Google" id="ProtNLM"/>
    </source>
</evidence>
<dbReference type="RefSeq" id="WP_380621512.1">
    <property type="nucleotide sequence ID" value="NZ_JBHSDK010000015.1"/>
</dbReference>
<gene>
    <name evidence="1" type="ORF">ACFPET_12660</name>
</gene>
<comment type="caution">
    <text evidence="1">The sequence shown here is derived from an EMBL/GenBank/DDBJ whole genome shotgun (WGS) entry which is preliminary data.</text>
</comment>
<accession>A0ABV8TZF1</accession>
<dbReference type="EMBL" id="JBHSDK010000015">
    <property type="protein sequence ID" value="MFC4336057.1"/>
    <property type="molecule type" value="Genomic_DNA"/>
</dbReference>
<evidence type="ECO:0000313" key="1">
    <source>
        <dbReference type="EMBL" id="MFC4336057.1"/>
    </source>
</evidence>
<dbReference type="Proteomes" id="UP001595823">
    <property type="component" value="Unassembled WGS sequence"/>
</dbReference>
<proteinExistence type="predicted"/>
<organism evidence="1 2">
    <name type="scientific">Salininema proteolyticum</name>
    <dbReference type="NCBI Taxonomy" id="1607685"/>
    <lineage>
        <taxon>Bacteria</taxon>
        <taxon>Bacillati</taxon>
        <taxon>Actinomycetota</taxon>
        <taxon>Actinomycetes</taxon>
        <taxon>Glycomycetales</taxon>
        <taxon>Glycomycetaceae</taxon>
        <taxon>Salininema</taxon>
    </lineage>
</organism>
<sequence length="73" mass="8595">MTPSHDWWTPAQLAERWQMEPQTLANWRSETIAKNFKKKVGPPWHKFGSNVRYADEDVRAYEQASKADQYNAV</sequence>
<name>A0ABV8TZF1_9ACTN</name>
<protein>
    <recommendedName>
        <fullName evidence="3">Helix-turn-helix domain-containing protein</fullName>
    </recommendedName>
</protein>
<keyword evidence="2" id="KW-1185">Reference proteome</keyword>